<keyword evidence="5" id="KW-1185">Reference proteome</keyword>
<dbReference type="Proteomes" id="UP000326757">
    <property type="component" value="Unassembled WGS sequence"/>
</dbReference>
<dbReference type="EMBL" id="VIGI01000010">
    <property type="protein sequence ID" value="KAB8295017.1"/>
    <property type="molecule type" value="Genomic_DNA"/>
</dbReference>
<name>A0A5N6K038_MONLA</name>
<evidence type="ECO:0000259" key="3">
    <source>
        <dbReference type="Pfam" id="PF18922"/>
    </source>
</evidence>
<reference evidence="4 5" key="1">
    <citation type="submission" date="2019-06" db="EMBL/GenBank/DDBJ databases">
        <title>Genome Sequence of the Brown Rot Fungal Pathogen Monilinia laxa.</title>
        <authorList>
            <person name="De Miccolis Angelini R.M."/>
            <person name="Landi L."/>
            <person name="Abate D."/>
            <person name="Pollastro S."/>
            <person name="Romanazzi G."/>
            <person name="Faretra F."/>
        </authorList>
    </citation>
    <scope>NUCLEOTIDE SEQUENCE [LARGE SCALE GENOMIC DNA]</scope>
    <source>
        <strain evidence="4 5">Mlax316</strain>
    </source>
</reference>
<gene>
    <name evidence="4" type="ORF">EYC80_006964</name>
</gene>
<organism evidence="4 5">
    <name type="scientific">Monilinia laxa</name>
    <name type="common">Brown rot fungus</name>
    <name type="synonym">Sclerotinia laxa</name>
    <dbReference type="NCBI Taxonomy" id="61186"/>
    <lineage>
        <taxon>Eukaryota</taxon>
        <taxon>Fungi</taxon>
        <taxon>Dikarya</taxon>
        <taxon>Ascomycota</taxon>
        <taxon>Pezizomycotina</taxon>
        <taxon>Leotiomycetes</taxon>
        <taxon>Helotiales</taxon>
        <taxon>Sclerotiniaceae</taxon>
        <taxon>Monilinia</taxon>
    </lineage>
</organism>
<feature type="transmembrane region" description="Helical" evidence="2">
    <location>
        <begin position="701"/>
        <end position="720"/>
    </location>
</feature>
<evidence type="ECO:0000256" key="1">
    <source>
        <dbReference type="SAM" id="MobiDB-lite"/>
    </source>
</evidence>
<evidence type="ECO:0000256" key="2">
    <source>
        <dbReference type="SAM" id="Phobius"/>
    </source>
</evidence>
<evidence type="ECO:0000313" key="5">
    <source>
        <dbReference type="Proteomes" id="UP000326757"/>
    </source>
</evidence>
<keyword evidence="2" id="KW-0812">Transmembrane</keyword>
<dbReference type="AlphaFoldDB" id="A0A5N6K038"/>
<keyword evidence="2" id="KW-1133">Transmembrane helix</keyword>
<dbReference type="OrthoDB" id="10025998at2759"/>
<dbReference type="InterPro" id="IPR043729">
    <property type="entry name" value="DUF5672"/>
</dbReference>
<protein>
    <recommendedName>
        <fullName evidence="3">DUF5672 domain-containing protein</fullName>
    </recommendedName>
</protein>
<feature type="transmembrane region" description="Helical" evidence="2">
    <location>
        <begin position="21"/>
        <end position="40"/>
    </location>
</feature>
<feature type="domain" description="DUF5672" evidence="3">
    <location>
        <begin position="157"/>
        <end position="301"/>
    </location>
</feature>
<feature type="compositionally biased region" description="Basic and acidic residues" evidence="1">
    <location>
        <begin position="333"/>
        <end position="395"/>
    </location>
</feature>
<feature type="region of interest" description="Disordered" evidence="1">
    <location>
        <begin position="311"/>
        <end position="440"/>
    </location>
</feature>
<dbReference type="Pfam" id="PF18922">
    <property type="entry name" value="DUF5672"/>
    <property type="match status" value="1"/>
</dbReference>
<accession>A0A5N6K038</accession>
<keyword evidence="2" id="KW-0472">Membrane</keyword>
<feature type="compositionally biased region" description="Basic and acidic residues" evidence="1">
    <location>
        <begin position="402"/>
        <end position="426"/>
    </location>
</feature>
<feature type="region of interest" description="Disordered" evidence="1">
    <location>
        <begin position="54"/>
        <end position="73"/>
    </location>
</feature>
<proteinExistence type="predicted"/>
<comment type="caution">
    <text evidence="4">The sequence shown here is derived from an EMBL/GenBank/DDBJ whole genome shotgun (WGS) entry which is preliminary data.</text>
</comment>
<sequence length="728" mass="81300">MLINYDISTAKESFLKARPRKLLLPFIYLTLFILFIRATISHSGNYGNPWSGISSASSSNRTTTEDVISTSPSTSIESKAQPQVLNVTTSDKVAVIIETRRSGNIIPLILHFSAVLGPTWPLLIYTSAENFGSFSTSAALLRHQASGRIVVRPLAPGTWFNSWDSVSAFLTTKWLWEDLAPAEHILLFQSDSMLCANAARSVDDFLEYDLIGAPISEKFGQGYNGGLSMRSRSIILRALDEWKYSDNPHPAEDQWFYARFKDLQDREIEEGIEDGINLPSMEIARTFAVETIDHPHPLGLHQPTRYIQQHMGGGLGRVGLGEEEEMKGPGDASPHEGKEGEEERRKKEAEEREKEREKEDEERMEKEAKEKEEGATKDSQEMEKGDEGESEKVPEENIGDNGEAKDENKNSDPNDKTANEKQDDKPNSNPNPNPDISTPSLNSFCKTITFHPGLYLQCHSWSGPNRTSICGGLNNARNRIQTCLRLALDLGSGIIIPTVQTQRDAQNPITYADEAVCADVYWDIDFLVQELGTACPELEIRRCGDVSGIDERRIVQMAKREYHQPSYHASAFKAAVDEHLESLSLSSFSSENPVVVGFGDTIYAYNYTYDSDQALQKTAVPHPEIQPQAAGSRVAAARDARVAGGIYRRAFPGGERLAAEFWVPRRADGCVYAGDRGCDCGPRPIYTLHLSMYIMYPADSMYIRLIYLMYIIPVSGFYFWNANFGNEL</sequence>
<evidence type="ECO:0000313" key="4">
    <source>
        <dbReference type="EMBL" id="KAB8295017.1"/>
    </source>
</evidence>